<keyword evidence="1" id="KW-0472">Membrane</keyword>
<dbReference type="AlphaFoldDB" id="A0A4R1F316"/>
<evidence type="ECO:0000313" key="3">
    <source>
        <dbReference type="Proteomes" id="UP000294887"/>
    </source>
</evidence>
<keyword evidence="3" id="KW-1185">Reference proteome</keyword>
<keyword evidence="1" id="KW-1133">Transmembrane helix</keyword>
<comment type="caution">
    <text evidence="2">The sequence shown here is derived from an EMBL/GenBank/DDBJ whole genome shotgun (WGS) entry which is preliminary data.</text>
</comment>
<keyword evidence="1" id="KW-0812">Transmembrane</keyword>
<proteinExistence type="predicted"/>
<gene>
    <name evidence="2" type="ORF">EV695_0454</name>
</gene>
<sequence length="49" mass="5321">MACLIKNLLGLTSLKNDDNCEVLPPIVRSLVGSTLFIILMAIASHLIRV</sequence>
<organism evidence="2 3">
    <name type="scientific">Cocleimonas flava</name>
    <dbReference type="NCBI Taxonomy" id="634765"/>
    <lineage>
        <taxon>Bacteria</taxon>
        <taxon>Pseudomonadati</taxon>
        <taxon>Pseudomonadota</taxon>
        <taxon>Gammaproteobacteria</taxon>
        <taxon>Thiotrichales</taxon>
        <taxon>Thiotrichaceae</taxon>
        <taxon>Cocleimonas</taxon>
    </lineage>
</organism>
<protein>
    <submittedName>
        <fullName evidence="2">Uncharacterized protein</fullName>
    </submittedName>
</protein>
<evidence type="ECO:0000256" key="1">
    <source>
        <dbReference type="SAM" id="Phobius"/>
    </source>
</evidence>
<accession>A0A4R1F316</accession>
<feature type="transmembrane region" description="Helical" evidence="1">
    <location>
        <begin position="26"/>
        <end position="47"/>
    </location>
</feature>
<dbReference type="Proteomes" id="UP000294887">
    <property type="component" value="Unassembled WGS sequence"/>
</dbReference>
<name>A0A4R1F316_9GAMM</name>
<dbReference type="EMBL" id="SMFQ01000002">
    <property type="protein sequence ID" value="TCJ88596.1"/>
    <property type="molecule type" value="Genomic_DNA"/>
</dbReference>
<reference evidence="2 3" key="1">
    <citation type="submission" date="2019-03" db="EMBL/GenBank/DDBJ databases">
        <title>Genomic Encyclopedia of Type Strains, Phase IV (KMG-IV): sequencing the most valuable type-strain genomes for metagenomic binning, comparative biology and taxonomic classification.</title>
        <authorList>
            <person name="Goeker M."/>
        </authorList>
    </citation>
    <scope>NUCLEOTIDE SEQUENCE [LARGE SCALE GENOMIC DNA]</scope>
    <source>
        <strain evidence="2 3">DSM 24830</strain>
    </source>
</reference>
<evidence type="ECO:0000313" key="2">
    <source>
        <dbReference type="EMBL" id="TCJ88596.1"/>
    </source>
</evidence>